<evidence type="ECO:0000256" key="11">
    <source>
        <dbReference type="ARBA" id="ARBA00022840"/>
    </source>
</evidence>
<dbReference type="GO" id="GO:0008353">
    <property type="term" value="F:RNA polymerase II CTD heptapeptide repeat kinase activity"/>
    <property type="evidence" value="ECO:0007669"/>
    <property type="project" value="UniProtKB-EC"/>
</dbReference>
<dbReference type="GO" id="GO:0004693">
    <property type="term" value="F:cyclin-dependent protein serine/threonine kinase activity"/>
    <property type="evidence" value="ECO:0007669"/>
    <property type="project" value="UniProtKB-EC"/>
</dbReference>
<keyword evidence="9" id="KW-0547">Nucleotide-binding</keyword>
<reference evidence="23 24" key="1">
    <citation type="journal article" date="2017" name="Mol. Ecol.">
        <title>Comparative and population genomic landscape of Phellinus noxius: A hypervariable fungus causing root rot in trees.</title>
        <authorList>
            <person name="Chung C.L."/>
            <person name="Lee T.J."/>
            <person name="Akiba M."/>
            <person name="Lee H.H."/>
            <person name="Kuo T.H."/>
            <person name="Liu D."/>
            <person name="Ke H.M."/>
            <person name="Yokoi T."/>
            <person name="Roa M.B."/>
            <person name="Lu M.J."/>
            <person name="Chang Y.Y."/>
            <person name="Ann P.J."/>
            <person name="Tsai J.N."/>
            <person name="Chen C.Y."/>
            <person name="Tzean S.S."/>
            <person name="Ota Y."/>
            <person name="Hattori T."/>
            <person name="Sahashi N."/>
            <person name="Liou R.F."/>
            <person name="Kikuchi T."/>
            <person name="Tsai I.J."/>
        </authorList>
    </citation>
    <scope>NUCLEOTIDE SEQUENCE [LARGE SCALE GENOMIC DNA]</scope>
    <source>
        <strain evidence="23 24">FFPRI411160</strain>
    </source>
</reference>
<gene>
    <name evidence="23" type="ORF">PNOK_0406100</name>
</gene>
<evidence type="ECO:0000256" key="1">
    <source>
        <dbReference type="ARBA" id="ARBA00004123"/>
    </source>
</evidence>
<keyword evidence="24" id="KW-1185">Reference proteome</keyword>
<dbReference type="CDD" id="cd07842">
    <property type="entry name" value="STKc_CDK8_like"/>
    <property type="match status" value="1"/>
</dbReference>
<comment type="catalytic activity">
    <reaction evidence="18">
        <text>L-threonyl-[protein] + ATP = O-phospho-L-threonyl-[protein] + ADP + H(+)</text>
        <dbReference type="Rhea" id="RHEA:46608"/>
        <dbReference type="Rhea" id="RHEA-COMP:11060"/>
        <dbReference type="Rhea" id="RHEA-COMP:11605"/>
        <dbReference type="ChEBI" id="CHEBI:15378"/>
        <dbReference type="ChEBI" id="CHEBI:30013"/>
        <dbReference type="ChEBI" id="CHEBI:30616"/>
        <dbReference type="ChEBI" id="CHEBI:61977"/>
        <dbReference type="ChEBI" id="CHEBI:456216"/>
        <dbReference type="EC" id="2.7.11.22"/>
    </reaction>
</comment>
<dbReference type="InterPro" id="IPR050108">
    <property type="entry name" value="CDK"/>
</dbReference>
<dbReference type="PANTHER" id="PTHR24056:SF495">
    <property type="entry name" value="CYCLIN-DEPENDENT KINASE 8-RELATED"/>
    <property type="match status" value="1"/>
</dbReference>
<dbReference type="Proteomes" id="UP000217199">
    <property type="component" value="Unassembled WGS sequence"/>
</dbReference>
<dbReference type="AlphaFoldDB" id="A0A286UPJ3"/>
<evidence type="ECO:0000256" key="18">
    <source>
        <dbReference type="ARBA" id="ARBA00047811"/>
    </source>
</evidence>
<evidence type="ECO:0000256" key="15">
    <source>
        <dbReference type="ARBA" id="ARBA00023163"/>
    </source>
</evidence>
<dbReference type="EC" id="2.7.11.22" evidence="4"/>
<evidence type="ECO:0000313" key="24">
    <source>
        <dbReference type="Proteomes" id="UP000217199"/>
    </source>
</evidence>
<dbReference type="Gene3D" id="1.10.510.10">
    <property type="entry name" value="Transferase(Phosphotransferase) domain 1"/>
    <property type="match status" value="1"/>
</dbReference>
<evidence type="ECO:0000256" key="19">
    <source>
        <dbReference type="ARBA" id="ARBA00048367"/>
    </source>
</evidence>
<evidence type="ECO:0000256" key="3">
    <source>
        <dbReference type="ARBA" id="ARBA00012409"/>
    </source>
</evidence>
<keyword evidence="8" id="KW-0479">Metal-binding</keyword>
<evidence type="ECO:0000256" key="12">
    <source>
        <dbReference type="ARBA" id="ARBA00022842"/>
    </source>
</evidence>
<accession>A0A286UPJ3</accession>
<comment type="catalytic activity">
    <reaction evidence="19">
        <text>L-seryl-[protein] + ATP = O-phospho-L-seryl-[protein] + ADP + H(+)</text>
        <dbReference type="Rhea" id="RHEA:17989"/>
        <dbReference type="Rhea" id="RHEA-COMP:9863"/>
        <dbReference type="Rhea" id="RHEA-COMP:11604"/>
        <dbReference type="ChEBI" id="CHEBI:15378"/>
        <dbReference type="ChEBI" id="CHEBI:29999"/>
        <dbReference type="ChEBI" id="CHEBI:30616"/>
        <dbReference type="ChEBI" id="CHEBI:83421"/>
        <dbReference type="ChEBI" id="CHEBI:456216"/>
        <dbReference type="EC" id="2.7.11.22"/>
    </reaction>
</comment>
<keyword evidence="7" id="KW-0808">Transferase</keyword>
<dbReference type="InterPro" id="IPR008271">
    <property type="entry name" value="Ser/Thr_kinase_AS"/>
</dbReference>
<dbReference type="InterPro" id="IPR011009">
    <property type="entry name" value="Kinase-like_dom_sf"/>
</dbReference>
<dbReference type="InterPro" id="IPR000719">
    <property type="entry name" value="Prot_kinase_dom"/>
</dbReference>
<keyword evidence="13" id="KW-0805">Transcription regulation</keyword>
<evidence type="ECO:0000256" key="7">
    <source>
        <dbReference type="ARBA" id="ARBA00022679"/>
    </source>
</evidence>
<evidence type="ECO:0000256" key="21">
    <source>
        <dbReference type="SAM" id="MobiDB-lite"/>
    </source>
</evidence>
<evidence type="ECO:0000256" key="4">
    <source>
        <dbReference type="ARBA" id="ARBA00012425"/>
    </source>
</evidence>
<feature type="compositionally biased region" description="Polar residues" evidence="21">
    <location>
        <begin position="429"/>
        <end position="444"/>
    </location>
</feature>
<evidence type="ECO:0000256" key="14">
    <source>
        <dbReference type="ARBA" id="ARBA00023159"/>
    </source>
</evidence>
<dbReference type="FunCoup" id="A0A286UPJ3">
    <property type="interactions" value="783"/>
</dbReference>
<dbReference type="SUPFAM" id="SSF56112">
    <property type="entry name" value="Protein kinase-like (PK-like)"/>
    <property type="match status" value="1"/>
</dbReference>
<proteinExistence type="inferred from homology"/>
<evidence type="ECO:0000259" key="22">
    <source>
        <dbReference type="PROSITE" id="PS50011"/>
    </source>
</evidence>
<evidence type="ECO:0000313" key="23">
    <source>
        <dbReference type="EMBL" id="PAV21434.1"/>
    </source>
</evidence>
<dbReference type="EC" id="2.7.11.23" evidence="3"/>
<keyword evidence="5" id="KW-0678">Repressor</keyword>
<evidence type="ECO:0000256" key="5">
    <source>
        <dbReference type="ARBA" id="ARBA00022491"/>
    </source>
</evidence>
<dbReference type="OrthoDB" id="6284126at2759"/>
<comment type="catalytic activity">
    <reaction evidence="20">
        <text>[DNA-directed RNA polymerase] + ATP = phospho-[DNA-directed RNA polymerase] + ADP + H(+)</text>
        <dbReference type="Rhea" id="RHEA:10216"/>
        <dbReference type="Rhea" id="RHEA-COMP:11321"/>
        <dbReference type="Rhea" id="RHEA-COMP:11322"/>
        <dbReference type="ChEBI" id="CHEBI:15378"/>
        <dbReference type="ChEBI" id="CHEBI:30616"/>
        <dbReference type="ChEBI" id="CHEBI:43176"/>
        <dbReference type="ChEBI" id="CHEBI:68546"/>
        <dbReference type="ChEBI" id="CHEBI:456216"/>
        <dbReference type="EC" id="2.7.11.23"/>
    </reaction>
</comment>
<dbReference type="InParanoid" id="A0A286UPJ3"/>
<evidence type="ECO:0000256" key="2">
    <source>
        <dbReference type="ARBA" id="ARBA00006485"/>
    </source>
</evidence>
<keyword evidence="15" id="KW-0804">Transcription</keyword>
<dbReference type="Pfam" id="PF00069">
    <property type="entry name" value="Pkinase"/>
    <property type="match status" value="1"/>
</dbReference>
<evidence type="ECO:0000256" key="8">
    <source>
        <dbReference type="ARBA" id="ARBA00022723"/>
    </source>
</evidence>
<organism evidence="23 24">
    <name type="scientific">Pyrrhoderma noxium</name>
    <dbReference type="NCBI Taxonomy" id="2282107"/>
    <lineage>
        <taxon>Eukaryota</taxon>
        <taxon>Fungi</taxon>
        <taxon>Dikarya</taxon>
        <taxon>Basidiomycota</taxon>
        <taxon>Agaricomycotina</taxon>
        <taxon>Agaricomycetes</taxon>
        <taxon>Hymenochaetales</taxon>
        <taxon>Hymenochaetaceae</taxon>
        <taxon>Pyrrhoderma</taxon>
    </lineage>
</organism>
<feature type="region of interest" description="Disordered" evidence="21">
    <location>
        <begin position="427"/>
        <end position="453"/>
    </location>
</feature>
<evidence type="ECO:0000256" key="10">
    <source>
        <dbReference type="ARBA" id="ARBA00022777"/>
    </source>
</evidence>
<keyword evidence="11" id="KW-0067">ATP-binding</keyword>
<dbReference type="GO" id="GO:0046872">
    <property type="term" value="F:metal ion binding"/>
    <property type="evidence" value="ECO:0007669"/>
    <property type="project" value="UniProtKB-KW"/>
</dbReference>
<dbReference type="EMBL" id="NBII01000003">
    <property type="protein sequence ID" value="PAV21434.1"/>
    <property type="molecule type" value="Genomic_DNA"/>
</dbReference>
<dbReference type="GO" id="GO:0005524">
    <property type="term" value="F:ATP binding"/>
    <property type="evidence" value="ECO:0007669"/>
    <property type="project" value="UniProtKB-KW"/>
</dbReference>
<dbReference type="GO" id="GO:0016592">
    <property type="term" value="C:mediator complex"/>
    <property type="evidence" value="ECO:0007669"/>
    <property type="project" value="TreeGrafter"/>
</dbReference>
<comment type="similarity">
    <text evidence="2">Belongs to the protein kinase superfamily. CMGC Ser/Thr protein kinase family. CDC2/CDKX subfamily.</text>
</comment>
<dbReference type="PROSITE" id="PS50011">
    <property type="entry name" value="PROTEIN_KINASE_DOM"/>
    <property type="match status" value="1"/>
</dbReference>
<keyword evidence="10 23" id="KW-0418">Kinase</keyword>
<evidence type="ECO:0000256" key="16">
    <source>
        <dbReference type="ARBA" id="ARBA00023242"/>
    </source>
</evidence>
<keyword evidence="16" id="KW-0539">Nucleus</keyword>
<evidence type="ECO:0000256" key="20">
    <source>
        <dbReference type="ARBA" id="ARBA00049280"/>
    </source>
</evidence>
<feature type="domain" description="Protein kinase" evidence="22">
    <location>
        <begin position="28"/>
        <end position="342"/>
    </location>
</feature>
<dbReference type="PANTHER" id="PTHR24056">
    <property type="entry name" value="CELL DIVISION PROTEIN KINASE"/>
    <property type="match status" value="1"/>
</dbReference>
<dbReference type="FunFam" id="1.10.510.10:FF:000408">
    <property type="entry name" value="Serine/threonine-protein kinase SSN3"/>
    <property type="match status" value="1"/>
</dbReference>
<sequence length="453" mass="50302">MLGASQSDPMRAYRAKRDEAHRSVQSKYNFLGFISSGTYGRVYKVQSKDTDGSGSGSGKIYAAKKFKPDKEGETVTYTGISQSAIREIALNREIHHENIAALKEVILEDKSIYMIFEYAEHDFLQVIHHHSQTLRSQISLPVLKSLIYQLLNGVLYLHSCHILHRDLKPANILITSKGVVKVGDLGLARLVYEPLQPLIAGDKVVVTIWYRAPELLLGAKHYTRAIDIWAVGCVLAELASLRPIFKGEEAKMDSKKNVPFQRDQLLKIFEVRGTPDVTEWPGLKHMPEYQNMKRLERYKDRLGEWCTAKIRSKEGYDLLRHLFVYDPDQRLTAREALEHRWFQEEPLPTHNAFLSLSSSQLPPQRRLTHDEASSAMLPAARAPPPAPASSSRTVSAVPSFSGGFGAGSTSYTAGGGYSGMGLSRLPVGVSSSGANATNNDSIAGNTRKKARLA</sequence>
<comment type="subcellular location">
    <subcellularLocation>
        <location evidence="1">Nucleus</location>
    </subcellularLocation>
</comment>
<keyword evidence="6" id="KW-0723">Serine/threonine-protein kinase</keyword>
<evidence type="ECO:0000256" key="9">
    <source>
        <dbReference type="ARBA" id="ARBA00022741"/>
    </source>
</evidence>
<evidence type="ECO:0000256" key="6">
    <source>
        <dbReference type="ARBA" id="ARBA00022527"/>
    </source>
</evidence>
<dbReference type="STRING" id="2282107.A0A286UPJ3"/>
<keyword evidence="14" id="KW-0010">Activator</keyword>
<keyword evidence="12" id="KW-0460">Magnesium</keyword>
<evidence type="ECO:0000256" key="13">
    <source>
        <dbReference type="ARBA" id="ARBA00023015"/>
    </source>
</evidence>
<dbReference type="SMART" id="SM00220">
    <property type="entry name" value="S_TKc"/>
    <property type="match status" value="1"/>
</dbReference>
<dbReference type="PROSITE" id="PS00108">
    <property type="entry name" value="PROTEIN_KINASE_ST"/>
    <property type="match status" value="1"/>
</dbReference>
<evidence type="ECO:0000256" key="17">
    <source>
        <dbReference type="ARBA" id="ARBA00041823"/>
    </source>
</evidence>
<name>A0A286UPJ3_9AGAM</name>
<comment type="caution">
    <text evidence="23">The sequence shown here is derived from an EMBL/GenBank/DDBJ whole genome shotgun (WGS) entry which is preliminary data.</text>
</comment>
<feature type="region of interest" description="Disordered" evidence="21">
    <location>
        <begin position="359"/>
        <end position="395"/>
    </location>
</feature>
<protein>
    <recommendedName>
        <fullName evidence="17">Cyclin-dependent kinase 8</fullName>
        <ecNumber evidence="4">2.7.11.22</ecNumber>
        <ecNumber evidence="3">2.7.11.23</ecNumber>
    </recommendedName>
</protein>
<dbReference type="Gene3D" id="3.30.200.20">
    <property type="entry name" value="Phosphorylase Kinase, domain 1"/>
    <property type="match status" value="1"/>
</dbReference>